<keyword evidence="2" id="KW-1185">Reference proteome</keyword>
<comment type="caution">
    <text evidence="1">The sequence shown here is derived from an EMBL/GenBank/DDBJ whole genome shotgun (WGS) entry which is preliminary data.</text>
</comment>
<dbReference type="RefSeq" id="WP_244315825.1">
    <property type="nucleotide sequence ID" value="NZ_CP045298.1"/>
</dbReference>
<evidence type="ECO:0000313" key="2">
    <source>
        <dbReference type="Proteomes" id="UP001242811"/>
    </source>
</evidence>
<dbReference type="EMBL" id="JAUSWA010000019">
    <property type="protein sequence ID" value="MDQ0495102.1"/>
    <property type="molecule type" value="Genomic_DNA"/>
</dbReference>
<sequence>MSGIANADFIQNYDTKKGIVQSTSIIYGAADLDKVMDHNLRSKVASFLKSFDTDKVFKTEAIFK</sequence>
<gene>
    <name evidence="1" type="ORF">QOZ95_003280</name>
</gene>
<organism evidence="1 2">
    <name type="scientific">Paenibacillus brasilensis</name>
    <dbReference type="NCBI Taxonomy" id="128574"/>
    <lineage>
        <taxon>Bacteria</taxon>
        <taxon>Bacillati</taxon>
        <taxon>Bacillota</taxon>
        <taxon>Bacilli</taxon>
        <taxon>Bacillales</taxon>
        <taxon>Paenibacillaceae</taxon>
        <taxon>Paenibacillus</taxon>
    </lineage>
</organism>
<evidence type="ECO:0000313" key="1">
    <source>
        <dbReference type="EMBL" id="MDQ0495102.1"/>
    </source>
</evidence>
<accession>A0ABU0L314</accession>
<dbReference type="Proteomes" id="UP001242811">
    <property type="component" value="Unassembled WGS sequence"/>
</dbReference>
<name>A0ABU0L314_9BACL</name>
<proteinExistence type="predicted"/>
<reference evidence="1 2" key="1">
    <citation type="submission" date="2023-07" db="EMBL/GenBank/DDBJ databases">
        <title>Genomic Encyclopedia of Type Strains, Phase IV (KMG-IV): sequencing the most valuable type-strain genomes for metagenomic binning, comparative biology and taxonomic classification.</title>
        <authorList>
            <person name="Goeker M."/>
        </authorList>
    </citation>
    <scope>NUCLEOTIDE SEQUENCE [LARGE SCALE GENOMIC DNA]</scope>
    <source>
        <strain evidence="1 2">DSM 14914</strain>
    </source>
</reference>
<protein>
    <submittedName>
        <fullName evidence="1">Uncharacterized protein</fullName>
    </submittedName>
</protein>